<name>A0A432JL17_9GAMM</name>
<dbReference type="AlphaFoldDB" id="A0A432JL17"/>
<accession>A0A432JL17</accession>
<reference evidence="1" key="1">
    <citation type="submission" date="2018-12" db="EMBL/GenBank/DDBJ databases">
        <authorList>
            <person name="Jadhav K."/>
            <person name="Kushwaha B."/>
            <person name="Jadhav I."/>
        </authorList>
    </citation>
    <scope>NUCLEOTIDE SEQUENCE [LARGE SCALE GENOMIC DNA]</scope>
    <source>
        <strain evidence="1">SBS 10</strain>
    </source>
</reference>
<organism evidence="1">
    <name type="scientific">Billgrantia gudaonensis</name>
    <dbReference type="NCBI Taxonomy" id="376427"/>
    <lineage>
        <taxon>Bacteria</taxon>
        <taxon>Pseudomonadati</taxon>
        <taxon>Pseudomonadota</taxon>
        <taxon>Gammaproteobacteria</taxon>
        <taxon>Oceanospirillales</taxon>
        <taxon>Halomonadaceae</taxon>
        <taxon>Billgrantia</taxon>
    </lineage>
</organism>
<dbReference type="EMBL" id="RXHI01000005">
    <property type="protein sequence ID" value="RUA22976.1"/>
    <property type="molecule type" value="Genomic_DNA"/>
</dbReference>
<protein>
    <submittedName>
        <fullName evidence="1">Uncharacterized protein</fullName>
    </submittedName>
</protein>
<sequence>MAVVYALLVGGLVYRELSGRTVAGPASGVMATRHGDA</sequence>
<gene>
    <name evidence="1" type="ORF">DSL92_02155</name>
</gene>
<proteinExistence type="predicted"/>
<evidence type="ECO:0000313" key="1">
    <source>
        <dbReference type="EMBL" id="RUA22976.1"/>
    </source>
</evidence>
<comment type="caution">
    <text evidence="1">The sequence shown here is derived from an EMBL/GenBank/DDBJ whole genome shotgun (WGS) entry which is preliminary data.</text>
</comment>